<keyword evidence="4" id="KW-1185">Reference proteome</keyword>
<keyword evidence="2" id="KW-0812">Transmembrane</keyword>
<dbReference type="RefSeq" id="WP_004751699.1">
    <property type="nucleotide sequence ID" value="NZ_AKWH02000043.1"/>
</dbReference>
<evidence type="ECO:0000313" key="4">
    <source>
        <dbReference type="Proteomes" id="UP000006339"/>
    </source>
</evidence>
<keyword evidence="2" id="KW-0472">Membrane</keyword>
<feature type="coiled-coil region" evidence="1">
    <location>
        <begin position="32"/>
        <end position="66"/>
    </location>
</feature>
<sequence length="113" mass="13167">MIDFSFLTLMVTTFLGFGSIFGFLHTIWKHLSSQLQDSRQETKSEIQELRSEVQSIKTEIGNLRSEVKKDFHKLENCFDVSHSTLRNRIDVLIDSLAIRFINDIPRKKKRIPG</sequence>
<organism evidence="3 4">
    <name type="scientific">Leptospira kirschneri str. 200802841</name>
    <dbReference type="NCBI Taxonomy" id="1193047"/>
    <lineage>
        <taxon>Bacteria</taxon>
        <taxon>Pseudomonadati</taxon>
        <taxon>Spirochaetota</taxon>
        <taxon>Spirochaetia</taxon>
        <taxon>Leptospirales</taxon>
        <taxon>Leptospiraceae</taxon>
        <taxon>Leptospira</taxon>
    </lineage>
</organism>
<keyword evidence="1" id="KW-0175">Coiled coil</keyword>
<evidence type="ECO:0000256" key="1">
    <source>
        <dbReference type="SAM" id="Coils"/>
    </source>
</evidence>
<dbReference type="GeneID" id="34316084"/>
<feature type="transmembrane region" description="Helical" evidence="2">
    <location>
        <begin position="6"/>
        <end position="28"/>
    </location>
</feature>
<keyword evidence="2" id="KW-1133">Transmembrane helix</keyword>
<evidence type="ECO:0000256" key="2">
    <source>
        <dbReference type="SAM" id="Phobius"/>
    </source>
</evidence>
<gene>
    <name evidence="3" type="ORF">LEP1GSC131_2206</name>
</gene>
<accession>A0A828Y2R9</accession>
<reference evidence="3" key="1">
    <citation type="submission" date="2012-10" db="EMBL/GenBank/DDBJ databases">
        <authorList>
            <person name="Harkins D.M."/>
            <person name="Durkin A.S."/>
            <person name="Brinkac L.M."/>
            <person name="Selengut J.D."/>
            <person name="Sanka R."/>
            <person name="DePew J."/>
            <person name="Purushe J."/>
            <person name="Picardeau M."/>
            <person name="Werts C."/>
            <person name="Goarant C."/>
            <person name="Vinetz J.M."/>
            <person name="Sutton G.G."/>
            <person name="Nelson W.C."/>
            <person name="Fouts D.E."/>
        </authorList>
    </citation>
    <scope>NUCLEOTIDE SEQUENCE [LARGE SCALE GENOMIC DNA]</scope>
    <source>
        <strain evidence="3">200802841</strain>
    </source>
</reference>
<dbReference type="Proteomes" id="UP000006339">
    <property type="component" value="Unassembled WGS sequence"/>
</dbReference>
<dbReference type="Gene3D" id="1.20.58.130">
    <property type="match status" value="1"/>
</dbReference>
<comment type="caution">
    <text evidence="3">The sequence shown here is derived from an EMBL/GenBank/DDBJ whole genome shotgun (WGS) entry which is preliminary data.</text>
</comment>
<protein>
    <submittedName>
        <fullName evidence="3">Uncharacterized protein</fullName>
    </submittedName>
</protein>
<dbReference type="EMBL" id="AKWH02000043">
    <property type="protein sequence ID" value="EKO51102.1"/>
    <property type="molecule type" value="Genomic_DNA"/>
</dbReference>
<name>A0A828Y2R9_9LEPT</name>
<dbReference type="AlphaFoldDB" id="A0A828Y2R9"/>
<proteinExistence type="predicted"/>
<evidence type="ECO:0000313" key="3">
    <source>
        <dbReference type="EMBL" id="EKO51102.1"/>
    </source>
</evidence>